<reference evidence="2" key="2">
    <citation type="submission" date="2021-04" db="EMBL/GenBank/DDBJ databases">
        <authorList>
            <person name="Gilroy R."/>
        </authorList>
    </citation>
    <scope>NUCLEOTIDE SEQUENCE</scope>
    <source>
        <strain evidence="2">ChiHjej13B12-24818</strain>
    </source>
</reference>
<keyword evidence="1" id="KW-0472">Membrane</keyword>
<gene>
    <name evidence="2" type="ORF">H9786_10075</name>
</gene>
<dbReference type="AlphaFoldDB" id="A0A9D2LEK9"/>
<name>A0A9D2LEK9_9MICO</name>
<feature type="transmembrane region" description="Helical" evidence="1">
    <location>
        <begin position="92"/>
        <end position="111"/>
    </location>
</feature>
<feature type="transmembrane region" description="Helical" evidence="1">
    <location>
        <begin position="63"/>
        <end position="86"/>
    </location>
</feature>
<accession>A0A9D2LEK9</accession>
<dbReference type="Proteomes" id="UP000823823">
    <property type="component" value="Unassembled WGS sequence"/>
</dbReference>
<protein>
    <recommendedName>
        <fullName evidence="4">DoxX family protein</fullName>
    </recommendedName>
</protein>
<dbReference type="EMBL" id="DWZH01000079">
    <property type="protein sequence ID" value="HJB10855.1"/>
    <property type="molecule type" value="Genomic_DNA"/>
</dbReference>
<sequence length="333" mass="36191">MLRLAAVTTGWWAHGLVRLLLASALVYYGVAKLVLGQFGVADTGDALITQGEMSPMGMLWRMVALSPLFQFLAGLTEFGAALALLWRRTVPLGGLLAFASMVFVFVLNLGYDVPVKQISLALALLSLIVLIPWMGRLTRAVLGRGQIPRGRVPVLIPWRPVSRITDIVGPLAALGLVAGLSWSVTSMYPDTSRDDSAPAGVWTVASDTAAPAEQLAEDTRWQQVAFGDISYEGSGMMQLRLADGELLAGTYERTDDESVKATLRPLREEGQSIREHNELPPLEMMLTIVEQADGTLHVTGDDVDLVLTEDASGRVLYDREHGWGPRPDAPFNR</sequence>
<proteinExistence type="predicted"/>
<evidence type="ECO:0000313" key="3">
    <source>
        <dbReference type="Proteomes" id="UP000823823"/>
    </source>
</evidence>
<reference evidence="2" key="1">
    <citation type="journal article" date="2021" name="PeerJ">
        <title>Extensive microbial diversity within the chicken gut microbiome revealed by metagenomics and culture.</title>
        <authorList>
            <person name="Gilroy R."/>
            <person name="Ravi A."/>
            <person name="Getino M."/>
            <person name="Pursley I."/>
            <person name="Horton D.L."/>
            <person name="Alikhan N.F."/>
            <person name="Baker D."/>
            <person name="Gharbi K."/>
            <person name="Hall N."/>
            <person name="Watson M."/>
            <person name="Adriaenssens E.M."/>
            <person name="Foster-Nyarko E."/>
            <person name="Jarju S."/>
            <person name="Secka A."/>
            <person name="Antonio M."/>
            <person name="Oren A."/>
            <person name="Chaudhuri R.R."/>
            <person name="La Ragione R."/>
            <person name="Hildebrand F."/>
            <person name="Pallen M.J."/>
        </authorList>
    </citation>
    <scope>NUCLEOTIDE SEQUENCE</scope>
    <source>
        <strain evidence="2">ChiHjej13B12-24818</strain>
    </source>
</reference>
<feature type="transmembrane region" description="Helical" evidence="1">
    <location>
        <begin position="12"/>
        <end position="30"/>
    </location>
</feature>
<feature type="transmembrane region" description="Helical" evidence="1">
    <location>
        <begin position="118"/>
        <end position="135"/>
    </location>
</feature>
<organism evidence="2 3">
    <name type="scientific">Candidatus Brachybacterium merdavium</name>
    <dbReference type="NCBI Taxonomy" id="2838513"/>
    <lineage>
        <taxon>Bacteria</taxon>
        <taxon>Bacillati</taxon>
        <taxon>Actinomycetota</taxon>
        <taxon>Actinomycetes</taxon>
        <taxon>Micrococcales</taxon>
        <taxon>Dermabacteraceae</taxon>
        <taxon>Brachybacterium</taxon>
    </lineage>
</organism>
<keyword evidence="1" id="KW-1133">Transmembrane helix</keyword>
<evidence type="ECO:0000313" key="2">
    <source>
        <dbReference type="EMBL" id="HJB10855.1"/>
    </source>
</evidence>
<keyword evidence="1" id="KW-0812">Transmembrane</keyword>
<evidence type="ECO:0000256" key="1">
    <source>
        <dbReference type="SAM" id="Phobius"/>
    </source>
</evidence>
<evidence type="ECO:0008006" key="4">
    <source>
        <dbReference type="Google" id="ProtNLM"/>
    </source>
</evidence>
<comment type="caution">
    <text evidence="2">The sequence shown here is derived from an EMBL/GenBank/DDBJ whole genome shotgun (WGS) entry which is preliminary data.</text>
</comment>